<evidence type="ECO:0000313" key="5">
    <source>
        <dbReference type="EMBL" id="KAF2847711.1"/>
    </source>
</evidence>
<dbReference type="PANTHER" id="PTHR10963:SF62">
    <property type="entry name" value="GLUCAN 1,3-BETA-GLUCOSIDASE"/>
    <property type="match status" value="1"/>
</dbReference>
<keyword evidence="1 5" id="KW-0378">Hydrolase</keyword>
<dbReference type="PANTHER" id="PTHR10963">
    <property type="entry name" value="GLYCOSYL HYDROLASE-RELATED"/>
    <property type="match status" value="1"/>
</dbReference>
<keyword evidence="3" id="KW-0472">Membrane</keyword>
<dbReference type="InterPro" id="IPR050546">
    <property type="entry name" value="Glycosyl_Hydrlase_16"/>
</dbReference>
<proteinExistence type="predicted"/>
<evidence type="ECO:0000256" key="1">
    <source>
        <dbReference type="ARBA" id="ARBA00022801"/>
    </source>
</evidence>
<keyword evidence="3" id="KW-0812">Transmembrane</keyword>
<evidence type="ECO:0000256" key="2">
    <source>
        <dbReference type="ARBA" id="ARBA00023295"/>
    </source>
</evidence>
<dbReference type="PROSITE" id="PS51762">
    <property type="entry name" value="GH16_2"/>
    <property type="match status" value="1"/>
</dbReference>
<dbReference type="GO" id="GO:0005975">
    <property type="term" value="P:carbohydrate metabolic process"/>
    <property type="evidence" value="ECO:0007669"/>
    <property type="project" value="InterPro"/>
</dbReference>
<evidence type="ECO:0000256" key="3">
    <source>
        <dbReference type="SAM" id="Phobius"/>
    </source>
</evidence>
<sequence>MQTATDPDRIEVISQQQHIDISQPPLSHSFNSLAITNKGLQVPHQVRSSSNSSGYQTAPQGGYFRSRRVKKGEVERPWLNETDPRARWVTAFPIIGFLFGLGIAGILIWDGVRTVAVHKYCEVLNENFTSWNTNIWTKEVEVGGYGNGQFDRTTDTDENVFIQNGRLIIKPTVEDQSYIDQNYTLDLRDHGCTSSSWTGCVTTTNTTNGTIINPVKSGRIHTKRGASIKYGRIEVVAKLPAGDWLWPAIWMLPVKSTYGNWSASGEIDIMESRGNNASYAQGGNNIASSTLHFGPDTLNDGWWLNNVKRKALHSTYAADYNTFGVEWSENYIFTYINTRLLQVMFTHFDQPFWDYGRFPLSDTNGTRLVNPWLATGSNASPFDQDFYLVLNVAVGGTNGWFKDGKAGKPWIDASPRAKRDFWEARGAWWPSWEKRGWMEVKSVRMWQQSGYNGCEA</sequence>
<feature type="transmembrane region" description="Helical" evidence="3">
    <location>
        <begin position="88"/>
        <end position="109"/>
    </location>
</feature>
<dbReference type="Gene3D" id="2.60.120.200">
    <property type="match status" value="1"/>
</dbReference>
<dbReference type="Pfam" id="PF00722">
    <property type="entry name" value="Glyco_hydro_16"/>
    <property type="match status" value="1"/>
</dbReference>
<protein>
    <submittedName>
        <fullName evidence="5">Glycoside hydrolase family 16 protein</fullName>
    </submittedName>
</protein>
<dbReference type="SUPFAM" id="SSF49899">
    <property type="entry name" value="Concanavalin A-like lectins/glucanases"/>
    <property type="match status" value="1"/>
</dbReference>
<evidence type="ECO:0000259" key="4">
    <source>
        <dbReference type="PROSITE" id="PS51762"/>
    </source>
</evidence>
<name>A0A6A7AWN9_9PLEO</name>
<dbReference type="GO" id="GO:0004553">
    <property type="term" value="F:hydrolase activity, hydrolyzing O-glycosyl compounds"/>
    <property type="evidence" value="ECO:0007669"/>
    <property type="project" value="InterPro"/>
</dbReference>
<dbReference type="EMBL" id="MU006323">
    <property type="protein sequence ID" value="KAF2847711.1"/>
    <property type="molecule type" value="Genomic_DNA"/>
</dbReference>
<keyword evidence="6" id="KW-1185">Reference proteome</keyword>
<dbReference type="PROSITE" id="PS01034">
    <property type="entry name" value="GH16_1"/>
    <property type="match status" value="1"/>
</dbReference>
<accession>A0A6A7AWN9</accession>
<reference evidence="5" key="1">
    <citation type="submission" date="2020-01" db="EMBL/GenBank/DDBJ databases">
        <authorList>
            <consortium name="DOE Joint Genome Institute"/>
            <person name="Haridas S."/>
            <person name="Albert R."/>
            <person name="Binder M."/>
            <person name="Bloem J."/>
            <person name="Labutti K."/>
            <person name="Salamov A."/>
            <person name="Andreopoulos B."/>
            <person name="Baker S.E."/>
            <person name="Barry K."/>
            <person name="Bills G."/>
            <person name="Bluhm B.H."/>
            <person name="Cannon C."/>
            <person name="Castanera R."/>
            <person name="Culley D.E."/>
            <person name="Daum C."/>
            <person name="Ezra D."/>
            <person name="Gonzalez J.B."/>
            <person name="Henrissat B."/>
            <person name="Kuo A."/>
            <person name="Liang C."/>
            <person name="Lipzen A."/>
            <person name="Lutzoni F."/>
            <person name="Magnuson J."/>
            <person name="Mondo S."/>
            <person name="Nolan M."/>
            <person name="Ohm R."/>
            <person name="Pangilinan J."/>
            <person name="Park H.-J."/>
            <person name="Ramirez L."/>
            <person name="Alfaro M."/>
            <person name="Sun H."/>
            <person name="Tritt A."/>
            <person name="Yoshinaga Y."/>
            <person name="Zwiers L.-H."/>
            <person name="Turgeon B.G."/>
            <person name="Goodwin S.B."/>
            <person name="Spatafora J.W."/>
            <person name="Crous P.W."/>
            <person name="Grigoriev I.V."/>
        </authorList>
    </citation>
    <scope>NUCLEOTIDE SEQUENCE</scope>
    <source>
        <strain evidence="5">IPT5</strain>
    </source>
</reference>
<keyword evidence="3" id="KW-1133">Transmembrane helix</keyword>
<dbReference type="Proteomes" id="UP000799423">
    <property type="component" value="Unassembled WGS sequence"/>
</dbReference>
<organism evidence="5 6">
    <name type="scientific">Plenodomus tracheiphilus IPT5</name>
    <dbReference type="NCBI Taxonomy" id="1408161"/>
    <lineage>
        <taxon>Eukaryota</taxon>
        <taxon>Fungi</taxon>
        <taxon>Dikarya</taxon>
        <taxon>Ascomycota</taxon>
        <taxon>Pezizomycotina</taxon>
        <taxon>Dothideomycetes</taxon>
        <taxon>Pleosporomycetidae</taxon>
        <taxon>Pleosporales</taxon>
        <taxon>Pleosporineae</taxon>
        <taxon>Leptosphaeriaceae</taxon>
        <taxon>Plenodomus</taxon>
    </lineage>
</organism>
<dbReference type="InterPro" id="IPR008263">
    <property type="entry name" value="GH16_AS"/>
</dbReference>
<feature type="domain" description="GH16" evidence="4">
    <location>
        <begin position="155"/>
        <end position="451"/>
    </location>
</feature>
<dbReference type="InterPro" id="IPR000757">
    <property type="entry name" value="Beta-glucanase-like"/>
</dbReference>
<evidence type="ECO:0000313" key="6">
    <source>
        <dbReference type="Proteomes" id="UP000799423"/>
    </source>
</evidence>
<dbReference type="AlphaFoldDB" id="A0A6A7AWN9"/>
<dbReference type="OrthoDB" id="4781at2759"/>
<dbReference type="InterPro" id="IPR013320">
    <property type="entry name" value="ConA-like_dom_sf"/>
</dbReference>
<gene>
    <name evidence="5" type="ORF">T440DRAFT_402751</name>
</gene>
<keyword evidence="2" id="KW-0326">Glycosidase</keyword>